<dbReference type="Pfam" id="PF13921">
    <property type="entry name" value="Myb_DNA-bind_6"/>
    <property type="match status" value="1"/>
</dbReference>
<feature type="compositionally biased region" description="Acidic residues" evidence="1">
    <location>
        <begin position="38"/>
        <end position="49"/>
    </location>
</feature>
<evidence type="ECO:0000256" key="1">
    <source>
        <dbReference type="SAM" id="MobiDB-lite"/>
    </source>
</evidence>
<comment type="caution">
    <text evidence="3">The sequence shown here is derived from an EMBL/GenBank/DDBJ whole genome shotgun (WGS) entry which is preliminary data.</text>
</comment>
<evidence type="ECO:0000259" key="2">
    <source>
        <dbReference type="PROSITE" id="PS50090"/>
    </source>
</evidence>
<feature type="compositionally biased region" description="Basic and acidic residues" evidence="1">
    <location>
        <begin position="63"/>
        <end position="72"/>
    </location>
</feature>
<proteinExistence type="predicted"/>
<dbReference type="OrthoDB" id="2438500at2759"/>
<dbReference type="PROSITE" id="PS50090">
    <property type="entry name" value="MYB_LIKE"/>
    <property type="match status" value="1"/>
</dbReference>
<dbReference type="EMBL" id="CAJVPV010002215">
    <property type="protein sequence ID" value="CAG8521206.1"/>
    <property type="molecule type" value="Genomic_DNA"/>
</dbReference>
<dbReference type="InterPro" id="IPR009057">
    <property type="entry name" value="Homeodomain-like_sf"/>
</dbReference>
<accession>A0A9N9A6T3</accession>
<dbReference type="InterPro" id="IPR001005">
    <property type="entry name" value="SANT/Myb"/>
</dbReference>
<feature type="region of interest" description="Disordered" evidence="1">
    <location>
        <begin position="1"/>
        <end position="118"/>
    </location>
</feature>
<gene>
    <name evidence="3" type="ORF">AMORRO_LOCUS4214</name>
</gene>
<dbReference type="Proteomes" id="UP000789342">
    <property type="component" value="Unassembled WGS sequence"/>
</dbReference>
<dbReference type="SMART" id="SM00717">
    <property type="entry name" value="SANT"/>
    <property type="match status" value="1"/>
</dbReference>
<protein>
    <submittedName>
        <fullName evidence="3">13829_t:CDS:1</fullName>
    </submittedName>
</protein>
<name>A0A9N9A6T3_9GLOM</name>
<dbReference type="SUPFAM" id="SSF46689">
    <property type="entry name" value="Homeodomain-like"/>
    <property type="match status" value="1"/>
</dbReference>
<dbReference type="AlphaFoldDB" id="A0A9N9A6T3"/>
<sequence>MVKIDENECSEEVAPIDTQESFMSLDGDGQDTVNGTSDENEGNYEIIEEETVKLAPKKRKRCSEKPKADASKTKKPSMSRKSRATKMQSKEQDSSKLNPSVSTTKHGVSNNSGPWKPEDDQLLIDLVLSHLKEIPWTKLAKSHFPSRSRQALVGRWNSLKKKMLNVNSDGDAVDDREGN</sequence>
<dbReference type="Gene3D" id="1.10.10.60">
    <property type="entry name" value="Homeodomain-like"/>
    <property type="match status" value="1"/>
</dbReference>
<reference evidence="3" key="1">
    <citation type="submission" date="2021-06" db="EMBL/GenBank/DDBJ databases">
        <authorList>
            <person name="Kallberg Y."/>
            <person name="Tangrot J."/>
            <person name="Rosling A."/>
        </authorList>
    </citation>
    <scope>NUCLEOTIDE SEQUENCE</scope>
    <source>
        <strain evidence="3">CL551</strain>
    </source>
</reference>
<dbReference type="CDD" id="cd00167">
    <property type="entry name" value="SANT"/>
    <property type="match status" value="1"/>
</dbReference>
<evidence type="ECO:0000313" key="4">
    <source>
        <dbReference type="Proteomes" id="UP000789342"/>
    </source>
</evidence>
<keyword evidence="4" id="KW-1185">Reference proteome</keyword>
<feature type="compositionally biased region" description="Basic residues" evidence="1">
    <location>
        <begin position="73"/>
        <end position="84"/>
    </location>
</feature>
<organism evidence="3 4">
    <name type="scientific">Acaulospora morrowiae</name>
    <dbReference type="NCBI Taxonomy" id="94023"/>
    <lineage>
        <taxon>Eukaryota</taxon>
        <taxon>Fungi</taxon>
        <taxon>Fungi incertae sedis</taxon>
        <taxon>Mucoromycota</taxon>
        <taxon>Glomeromycotina</taxon>
        <taxon>Glomeromycetes</taxon>
        <taxon>Diversisporales</taxon>
        <taxon>Acaulosporaceae</taxon>
        <taxon>Acaulospora</taxon>
    </lineage>
</organism>
<feature type="domain" description="Myb-like" evidence="2">
    <location>
        <begin position="107"/>
        <end position="160"/>
    </location>
</feature>
<feature type="compositionally biased region" description="Polar residues" evidence="1">
    <location>
        <begin position="95"/>
        <end position="113"/>
    </location>
</feature>
<evidence type="ECO:0000313" key="3">
    <source>
        <dbReference type="EMBL" id="CAG8521206.1"/>
    </source>
</evidence>